<reference evidence="1 2" key="1">
    <citation type="submission" date="2021-04" db="EMBL/GenBank/DDBJ databases">
        <authorList>
            <person name="Ivanova A."/>
        </authorList>
    </citation>
    <scope>NUCLEOTIDE SEQUENCE [LARGE SCALE GENOMIC DNA]</scope>
    <source>
        <strain evidence="1 2">G18</strain>
    </source>
</reference>
<comment type="caution">
    <text evidence="1">The sequence shown here is derived from an EMBL/GenBank/DDBJ whole genome shotgun (WGS) entry which is preliminary data.</text>
</comment>
<dbReference type="Proteomes" id="UP000676565">
    <property type="component" value="Unassembled WGS sequence"/>
</dbReference>
<gene>
    <name evidence="1" type="ORF">J8F10_24085</name>
</gene>
<evidence type="ECO:0000313" key="2">
    <source>
        <dbReference type="Proteomes" id="UP000676565"/>
    </source>
</evidence>
<sequence length="136" mass="14861">MTLASNALQKAIYDRLTDQITDTPVYDHVPQGSPMPFVRIGAITALNWDTKSDTGDELSVTIHAFDSAAGKKGVQTLLGQIKQALHRQEANLTLTGHALVTLEYTAADADVEPQGEVETDRYQHGVIRFRALVKNS</sequence>
<organism evidence="1 2">
    <name type="scientific">Gemmata palustris</name>
    <dbReference type="NCBI Taxonomy" id="2822762"/>
    <lineage>
        <taxon>Bacteria</taxon>
        <taxon>Pseudomonadati</taxon>
        <taxon>Planctomycetota</taxon>
        <taxon>Planctomycetia</taxon>
        <taxon>Gemmatales</taxon>
        <taxon>Gemmataceae</taxon>
        <taxon>Gemmata</taxon>
    </lineage>
</organism>
<dbReference type="InterPro" id="IPR021508">
    <property type="entry name" value="Gp17-like"/>
</dbReference>
<protein>
    <submittedName>
        <fullName evidence="1">DUF3168 domain-containing protein</fullName>
    </submittedName>
</protein>
<name>A0ABS5BYL7_9BACT</name>
<proteinExistence type="predicted"/>
<dbReference type="RefSeq" id="WP_210658230.1">
    <property type="nucleotide sequence ID" value="NZ_JAGKQQ010000001.1"/>
</dbReference>
<accession>A0ABS5BYL7</accession>
<dbReference type="Gene3D" id="3.30.2000.30">
    <property type="match status" value="1"/>
</dbReference>
<dbReference type="Pfam" id="PF11367">
    <property type="entry name" value="Tail_completion_gp17"/>
    <property type="match status" value="1"/>
</dbReference>
<evidence type="ECO:0000313" key="1">
    <source>
        <dbReference type="EMBL" id="MBP3958340.1"/>
    </source>
</evidence>
<dbReference type="InterPro" id="IPR053745">
    <property type="entry name" value="Viral_Tail_Comp_sf"/>
</dbReference>
<dbReference type="EMBL" id="JAGKQQ010000001">
    <property type="protein sequence ID" value="MBP3958340.1"/>
    <property type="molecule type" value="Genomic_DNA"/>
</dbReference>
<keyword evidence="2" id="KW-1185">Reference proteome</keyword>